<accession>A0A2R6RI58</accession>
<organism evidence="2 3">
    <name type="scientific">Hermanssonia centrifuga</name>
    <dbReference type="NCBI Taxonomy" id="98765"/>
    <lineage>
        <taxon>Eukaryota</taxon>
        <taxon>Fungi</taxon>
        <taxon>Dikarya</taxon>
        <taxon>Basidiomycota</taxon>
        <taxon>Agaricomycotina</taxon>
        <taxon>Agaricomycetes</taxon>
        <taxon>Polyporales</taxon>
        <taxon>Meruliaceae</taxon>
        <taxon>Hermanssonia</taxon>
    </lineage>
</organism>
<gene>
    <name evidence="2" type="ORF">PHLCEN_2v2860</name>
</gene>
<reference evidence="2 3" key="1">
    <citation type="submission" date="2018-02" db="EMBL/GenBank/DDBJ databases">
        <title>Genome sequence of the basidiomycete white-rot fungus Phlebia centrifuga.</title>
        <authorList>
            <person name="Granchi Z."/>
            <person name="Peng M."/>
            <person name="de Vries R.P."/>
            <person name="Hilden K."/>
            <person name="Makela M.R."/>
            <person name="Grigoriev I."/>
            <person name="Riley R."/>
        </authorList>
    </citation>
    <scope>NUCLEOTIDE SEQUENCE [LARGE SCALE GENOMIC DNA]</scope>
    <source>
        <strain evidence="2 3">FBCC195</strain>
    </source>
</reference>
<dbReference type="AlphaFoldDB" id="A0A2R6RI58"/>
<sequence>MSDELATPGAEYTKYSDMFSSATSYSAAVQDAWVGRSERDGLSLPVHSARIEYSLEEPQWHQSPLNVSINYQQSLECHSVSQWLSQIQKQTPPASMASEASGSRHTSQALPPSVFTQSSLTAVKLPDLQHPRPRRAYVPSWQKETEFDVRQFVSANPGPGSSVCDALPIIEDGVSEASEEDYMDEEWEFDDDNEEDEVMEDVPVDVAYGGSSQPSSWTAHASFRGDEVRQNTSFSSGSRTSLDSTSLLFQPVSDSVRYPQPCVIPESATYDGPFHPYYLGSAL</sequence>
<feature type="region of interest" description="Disordered" evidence="1">
    <location>
        <begin position="88"/>
        <end position="111"/>
    </location>
</feature>
<keyword evidence="3" id="KW-1185">Reference proteome</keyword>
<comment type="caution">
    <text evidence="2">The sequence shown here is derived from an EMBL/GenBank/DDBJ whole genome shotgun (WGS) entry which is preliminary data.</text>
</comment>
<evidence type="ECO:0000313" key="2">
    <source>
        <dbReference type="EMBL" id="PSS29712.1"/>
    </source>
</evidence>
<protein>
    <submittedName>
        <fullName evidence="2">Uncharacterized protein</fullName>
    </submittedName>
</protein>
<evidence type="ECO:0000313" key="3">
    <source>
        <dbReference type="Proteomes" id="UP000186601"/>
    </source>
</evidence>
<proteinExistence type="predicted"/>
<name>A0A2R6RI58_9APHY</name>
<evidence type="ECO:0000256" key="1">
    <source>
        <dbReference type="SAM" id="MobiDB-lite"/>
    </source>
</evidence>
<dbReference type="Proteomes" id="UP000186601">
    <property type="component" value="Unassembled WGS sequence"/>
</dbReference>
<dbReference type="EMBL" id="MLYV02000256">
    <property type="protein sequence ID" value="PSS29712.1"/>
    <property type="molecule type" value="Genomic_DNA"/>
</dbReference>
<dbReference type="OrthoDB" id="2802904at2759"/>